<dbReference type="RefSeq" id="WP_191684085.1">
    <property type="nucleotide sequence ID" value="NZ_JACSQW010000005.1"/>
</dbReference>
<sequence length="191" mass="22009">MKKIFVVLVATFLTLLSFQDIYASDVVNIDGKFSDWNNKYILGKKRIQYSFTGQGKYEYIYVSSSGELPRKYKIYFGKNSYTVELINLSKLHKKGVHKVSYELTGGHSSKKKFKNYAYVRISRRLKKLELKVPNNSESNGQSITKKMVILDGKNLKVISGGVSTYPFCLVATGFIFTSVYVIFRKRRYLNE</sequence>
<gene>
    <name evidence="3" type="ORF">H9564_03150</name>
</gene>
<feature type="signal peptide" evidence="2">
    <location>
        <begin position="1"/>
        <end position="23"/>
    </location>
</feature>
<name>A0ABR8PBW7_9LACO</name>
<protein>
    <recommendedName>
        <fullName evidence="5">Firmicu-CTERM sorting domain-containing protein</fullName>
    </recommendedName>
</protein>
<keyword evidence="4" id="KW-1185">Reference proteome</keyword>
<evidence type="ECO:0000256" key="1">
    <source>
        <dbReference type="SAM" id="Phobius"/>
    </source>
</evidence>
<keyword evidence="1" id="KW-0472">Membrane</keyword>
<comment type="caution">
    <text evidence="3">The sequence shown here is derived from an EMBL/GenBank/DDBJ whole genome shotgun (WGS) entry which is preliminary data.</text>
</comment>
<accession>A0ABR8PBW7</accession>
<keyword evidence="1" id="KW-1133">Transmembrane helix</keyword>
<feature type="chain" id="PRO_5047055751" description="Firmicu-CTERM sorting domain-containing protein" evidence="2">
    <location>
        <begin position="24"/>
        <end position="191"/>
    </location>
</feature>
<evidence type="ECO:0000313" key="4">
    <source>
        <dbReference type="Proteomes" id="UP000616837"/>
    </source>
</evidence>
<keyword evidence="1" id="KW-0812">Transmembrane</keyword>
<feature type="transmembrane region" description="Helical" evidence="1">
    <location>
        <begin position="164"/>
        <end position="183"/>
    </location>
</feature>
<organism evidence="3 4">
    <name type="scientific">Limosilactobacillus avistercoris</name>
    <dbReference type="NCBI Taxonomy" id="2762243"/>
    <lineage>
        <taxon>Bacteria</taxon>
        <taxon>Bacillati</taxon>
        <taxon>Bacillota</taxon>
        <taxon>Bacilli</taxon>
        <taxon>Lactobacillales</taxon>
        <taxon>Lactobacillaceae</taxon>
        <taxon>Limosilactobacillus</taxon>
    </lineage>
</organism>
<evidence type="ECO:0008006" key="5">
    <source>
        <dbReference type="Google" id="ProtNLM"/>
    </source>
</evidence>
<proteinExistence type="predicted"/>
<dbReference type="EMBL" id="JACSQW010000005">
    <property type="protein sequence ID" value="MBD7894721.1"/>
    <property type="molecule type" value="Genomic_DNA"/>
</dbReference>
<evidence type="ECO:0000256" key="2">
    <source>
        <dbReference type="SAM" id="SignalP"/>
    </source>
</evidence>
<keyword evidence="2" id="KW-0732">Signal</keyword>
<evidence type="ECO:0000313" key="3">
    <source>
        <dbReference type="EMBL" id="MBD7894721.1"/>
    </source>
</evidence>
<reference evidence="3 4" key="1">
    <citation type="submission" date="2020-08" db="EMBL/GenBank/DDBJ databases">
        <title>A Genomic Blueprint of the Chicken Gut Microbiome.</title>
        <authorList>
            <person name="Gilroy R."/>
            <person name="Ravi A."/>
            <person name="Getino M."/>
            <person name="Pursley I."/>
            <person name="Horton D.L."/>
            <person name="Alikhan N.-F."/>
            <person name="Baker D."/>
            <person name="Gharbi K."/>
            <person name="Hall N."/>
            <person name="Watson M."/>
            <person name="Adriaenssens E.M."/>
            <person name="Foster-Nyarko E."/>
            <person name="Jarju S."/>
            <person name="Secka A."/>
            <person name="Antonio M."/>
            <person name="Oren A."/>
            <person name="Chaudhuri R."/>
            <person name="La Ragione R.M."/>
            <person name="Hildebrand F."/>
            <person name="Pallen M.J."/>
        </authorList>
    </citation>
    <scope>NUCLEOTIDE SEQUENCE [LARGE SCALE GENOMIC DNA]</scope>
    <source>
        <strain evidence="3 4">Sa3CUN2</strain>
    </source>
</reference>
<dbReference type="Proteomes" id="UP000616837">
    <property type="component" value="Unassembled WGS sequence"/>
</dbReference>